<dbReference type="InterPro" id="IPR003593">
    <property type="entry name" value="AAA+_ATPase"/>
</dbReference>
<evidence type="ECO:0000256" key="2">
    <source>
        <dbReference type="ARBA" id="ARBA00005417"/>
    </source>
</evidence>
<dbReference type="PROSITE" id="PS50893">
    <property type="entry name" value="ABC_TRANSPORTER_2"/>
    <property type="match status" value="1"/>
</dbReference>
<evidence type="ECO:0000256" key="7">
    <source>
        <dbReference type="ARBA" id="ARBA00022967"/>
    </source>
</evidence>
<dbReference type="InterPro" id="IPR008995">
    <property type="entry name" value="Mo/tungstate-bd_C_term_dom"/>
</dbReference>
<dbReference type="GO" id="GO:0005524">
    <property type="term" value="F:ATP binding"/>
    <property type="evidence" value="ECO:0007669"/>
    <property type="project" value="UniProtKB-KW"/>
</dbReference>
<dbReference type="CDD" id="cd03301">
    <property type="entry name" value="ABC_MalK_N"/>
    <property type="match status" value="1"/>
</dbReference>
<evidence type="ECO:0000256" key="6">
    <source>
        <dbReference type="ARBA" id="ARBA00022840"/>
    </source>
</evidence>
<evidence type="ECO:0000256" key="8">
    <source>
        <dbReference type="ARBA" id="ARBA00023136"/>
    </source>
</evidence>
<dbReference type="SMART" id="SM00382">
    <property type="entry name" value="AAA"/>
    <property type="match status" value="1"/>
</dbReference>
<dbReference type="AlphaFoldDB" id="A0A9E8CRA7"/>
<dbReference type="EMBL" id="CP102774">
    <property type="protein sequence ID" value="UZF89054.1"/>
    <property type="molecule type" value="Genomic_DNA"/>
</dbReference>
<evidence type="ECO:0000256" key="3">
    <source>
        <dbReference type="ARBA" id="ARBA00022448"/>
    </source>
</evidence>
<dbReference type="GO" id="GO:0016887">
    <property type="term" value="F:ATP hydrolysis activity"/>
    <property type="evidence" value="ECO:0007669"/>
    <property type="project" value="InterPro"/>
</dbReference>
<dbReference type="Pfam" id="PF00005">
    <property type="entry name" value="ABC_tran"/>
    <property type="match status" value="1"/>
</dbReference>
<evidence type="ECO:0000256" key="5">
    <source>
        <dbReference type="ARBA" id="ARBA00022741"/>
    </source>
</evidence>
<gene>
    <name evidence="10" type="ORF">NWE54_09835</name>
</gene>
<dbReference type="GO" id="GO:0055052">
    <property type="term" value="C:ATP-binding cassette (ABC) transporter complex, substrate-binding subunit-containing"/>
    <property type="evidence" value="ECO:0007669"/>
    <property type="project" value="TreeGrafter"/>
</dbReference>
<name>A0A9E8CRA7_9HYPH</name>
<dbReference type="Gene3D" id="2.40.50.100">
    <property type="match status" value="1"/>
</dbReference>
<dbReference type="SUPFAM" id="SSF52540">
    <property type="entry name" value="P-loop containing nucleoside triphosphate hydrolases"/>
    <property type="match status" value="1"/>
</dbReference>
<dbReference type="PANTHER" id="PTHR43875:SF15">
    <property type="entry name" value="TREHALOSE IMPORT ATP-BINDING PROTEIN SUGC"/>
    <property type="match status" value="1"/>
</dbReference>
<dbReference type="Pfam" id="PF17912">
    <property type="entry name" value="OB_MalK"/>
    <property type="match status" value="1"/>
</dbReference>
<keyword evidence="5" id="KW-0547">Nucleotide-binding</keyword>
<organism evidence="10">
    <name type="scientific">Bosea sp. NBC_00436</name>
    <dbReference type="NCBI Taxonomy" id="2969620"/>
    <lineage>
        <taxon>Bacteria</taxon>
        <taxon>Pseudomonadati</taxon>
        <taxon>Pseudomonadota</taxon>
        <taxon>Alphaproteobacteria</taxon>
        <taxon>Hyphomicrobiales</taxon>
        <taxon>Boseaceae</taxon>
        <taxon>Bosea</taxon>
    </lineage>
</organism>
<dbReference type="InterPro" id="IPR040582">
    <property type="entry name" value="OB_MalK-like"/>
</dbReference>
<evidence type="ECO:0000313" key="10">
    <source>
        <dbReference type="EMBL" id="UZF89054.1"/>
    </source>
</evidence>
<dbReference type="InterPro" id="IPR003439">
    <property type="entry name" value="ABC_transporter-like_ATP-bd"/>
</dbReference>
<comment type="similarity">
    <text evidence="2">Belongs to the ABC transporter superfamily.</text>
</comment>
<dbReference type="GO" id="GO:0008643">
    <property type="term" value="P:carbohydrate transport"/>
    <property type="evidence" value="ECO:0007669"/>
    <property type="project" value="InterPro"/>
</dbReference>
<dbReference type="InterPro" id="IPR015855">
    <property type="entry name" value="ABC_transpr_MalK-like"/>
</dbReference>
<keyword evidence="6 10" id="KW-0067">ATP-binding</keyword>
<evidence type="ECO:0000259" key="9">
    <source>
        <dbReference type="PROSITE" id="PS50893"/>
    </source>
</evidence>
<protein>
    <submittedName>
        <fullName evidence="10">ABC transporter ATP-binding protein</fullName>
    </submittedName>
</protein>
<evidence type="ECO:0000256" key="1">
    <source>
        <dbReference type="ARBA" id="ARBA00004417"/>
    </source>
</evidence>
<keyword evidence="7" id="KW-1278">Translocase</keyword>
<dbReference type="PANTHER" id="PTHR43875">
    <property type="entry name" value="MALTODEXTRIN IMPORT ATP-BINDING PROTEIN MSMX"/>
    <property type="match status" value="1"/>
</dbReference>
<accession>A0A9E8CRA7</accession>
<evidence type="ECO:0000256" key="4">
    <source>
        <dbReference type="ARBA" id="ARBA00022475"/>
    </source>
</evidence>
<feature type="domain" description="ABC transporter" evidence="9">
    <location>
        <begin position="4"/>
        <end position="234"/>
    </location>
</feature>
<dbReference type="InterPro" id="IPR017871">
    <property type="entry name" value="ABC_transporter-like_CS"/>
</dbReference>
<reference evidence="10" key="1">
    <citation type="submission" date="2022-08" db="EMBL/GenBank/DDBJ databases">
        <title>Complete Genome Sequences of 2 Bosea sp. soil isolates.</title>
        <authorList>
            <person name="Alvarez Arevalo M."/>
            <person name="Sterndorff E.B."/>
            <person name="Faurdal D."/>
            <person name="Joergensen T.S."/>
            <person name="Weber T."/>
        </authorList>
    </citation>
    <scope>NUCLEOTIDE SEQUENCE</scope>
    <source>
        <strain evidence="10">NBC_00436</strain>
    </source>
</reference>
<keyword evidence="3" id="KW-0813">Transport</keyword>
<comment type="subcellular location">
    <subcellularLocation>
        <location evidence="1">Cell inner membrane</location>
        <topology evidence="1">Peripheral membrane protein</topology>
    </subcellularLocation>
</comment>
<sequence length="355" mass="37211">MASITIEGVAKRFGEVRALAELDLTVADGEFLALLGPSGCGKTTLLRIIAGLESQTSGRVLIGARDVSALPPRKRGLAMVFQNYAVFPHLTVYENVAFGLRMAKADKARIASQVEKAATLLHIEALLKRHPAQLSGGQRQRVAVARALAVEPAVLLMDEPLSNLDALLRLEMRAELKAVLAGAGTTTIYVTHDQTEAMGLADRIAVMHAGRIEQIGTPSDIYDRPATRFVGGFVGSPPMNFLDLSVEDGGVDLGGFALPSPPGAGSKVLLGLRGEDVVLAGPGEGGFAFTLKVAELLGPQILLTGTAAGGQPLRIVLPAGGPLPSLTPGNDISLKPDPARLRWMNEAGQALETRS</sequence>
<dbReference type="InterPro" id="IPR027417">
    <property type="entry name" value="P-loop_NTPase"/>
</dbReference>
<dbReference type="FunFam" id="3.40.50.300:FF:000042">
    <property type="entry name" value="Maltose/maltodextrin ABC transporter, ATP-binding protein"/>
    <property type="match status" value="1"/>
</dbReference>
<proteinExistence type="inferred from homology"/>
<dbReference type="PROSITE" id="PS00211">
    <property type="entry name" value="ABC_TRANSPORTER_1"/>
    <property type="match status" value="1"/>
</dbReference>
<keyword evidence="4" id="KW-1003">Cell membrane</keyword>
<dbReference type="Gene3D" id="3.40.50.300">
    <property type="entry name" value="P-loop containing nucleotide triphosphate hydrolases"/>
    <property type="match status" value="1"/>
</dbReference>
<dbReference type="InterPro" id="IPR047641">
    <property type="entry name" value="ABC_transpr_MalK/UgpC-like"/>
</dbReference>
<dbReference type="SUPFAM" id="SSF50331">
    <property type="entry name" value="MOP-like"/>
    <property type="match status" value="1"/>
</dbReference>
<dbReference type="GO" id="GO:0140359">
    <property type="term" value="F:ABC-type transporter activity"/>
    <property type="evidence" value="ECO:0007669"/>
    <property type="project" value="InterPro"/>
</dbReference>
<keyword evidence="8" id="KW-0472">Membrane</keyword>